<dbReference type="OMA" id="HECSSEH"/>
<feature type="compositionally biased region" description="Basic and acidic residues" evidence="1">
    <location>
        <begin position="1"/>
        <end position="10"/>
    </location>
</feature>
<sequence length="227" mass="26416">MRAEADKEGVHAYLRAPKTRARPNSRFLTATVLGVQHANKSVEVDEMWRAREKELELIQRSKNKSKERDRKHGINSSKERYGKTEEISSFNQNAYVDHDSIQDDGLGDDDIEKFLHSRAKRGRGSVGSRMDEPGPYPAWRGKDENTWVNDDVRLQEDWEGKIVMSHQSSSSNLKHHESASNIYIAKDAKRENSSRSTKKHHSRRKHHSKEKSRKKRHKEKRSKQHSQ</sequence>
<dbReference type="PANTHER" id="PTHR34684:SF1">
    <property type="entry name" value="OS08G0192200 PROTEIN"/>
    <property type="match status" value="1"/>
</dbReference>
<feature type="region of interest" description="Disordered" evidence="1">
    <location>
        <begin position="58"/>
        <end position="85"/>
    </location>
</feature>
<protein>
    <submittedName>
        <fullName evidence="2">Uncharacterized protein</fullName>
    </submittedName>
</protein>
<dbReference type="PANTHER" id="PTHR34684">
    <property type="entry name" value="OS08G0192200 PROTEIN"/>
    <property type="match status" value="1"/>
</dbReference>
<keyword evidence="3" id="KW-1185">Reference proteome</keyword>
<feature type="region of interest" description="Disordered" evidence="1">
    <location>
        <begin position="117"/>
        <end position="143"/>
    </location>
</feature>
<evidence type="ECO:0000256" key="1">
    <source>
        <dbReference type="SAM" id="MobiDB-lite"/>
    </source>
</evidence>
<feature type="region of interest" description="Disordered" evidence="1">
    <location>
        <begin position="163"/>
        <end position="227"/>
    </location>
</feature>
<reference evidence="3" key="1">
    <citation type="journal article" date="2016" name="Nature">
        <title>The genome of the seagrass Zostera marina reveals angiosperm adaptation to the sea.</title>
        <authorList>
            <person name="Olsen J.L."/>
            <person name="Rouze P."/>
            <person name="Verhelst B."/>
            <person name="Lin Y.-C."/>
            <person name="Bayer T."/>
            <person name="Collen J."/>
            <person name="Dattolo E."/>
            <person name="De Paoli E."/>
            <person name="Dittami S."/>
            <person name="Maumus F."/>
            <person name="Michel G."/>
            <person name="Kersting A."/>
            <person name="Lauritano C."/>
            <person name="Lohaus R."/>
            <person name="Toepel M."/>
            <person name="Tonon T."/>
            <person name="Vanneste K."/>
            <person name="Amirebrahimi M."/>
            <person name="Brakel J."/>
            <person name="Bostroem C."/>
            <person name="Chovatia M."/>
            <person name="Grimwood J."/>
            <person name="Jenkins J.W."/>
            <person name="Jueterbock A."/>
            <person name="Mraz A."/>
            <person name="Stam W.T."/>
            <person name="Tice H."/>
            <person name="Bornberg-Bauer E."/>
            <person name="Green P.J."/>
            <person name="Pearson G.A."/>
            <person name="Procaccini G."/>
            <person name="Duarte C.M."/>
            <person name="Schmutz J."/>
            <person name="Reusch T.B.H."/>
            <person name="Van de Peer Y."/>
        </authorList>
    </citation>
    <scope>NUCLEOTIDE SEQUENCE [LARGE SCALE GENOMIC DNA]</scope>
    <source>
        <strain evidence="3">cv. Finnish</strain>
    </source>
</reference>
<name>A0A0K9NVZ8_ZOSMR</name>
<gene>
    <name evidence="2" type="ORF">ZOSMA_56G00540</name>
</gene>
<dbReference type="OrthoDB" id="552995at2759"/>
<evidence type="ECO:0000313" key="3">
    <source>
        <dbReference type="Proteomes" id="UP000036987"/>
    </source>
</evidence>
<evidence type="ECO:0000313" key="2">
    <source>
        <dbReference type="EMBL" id="KMZ60823.1"/>
    </source>
</evidence>
<feature type="compositionally biased region" description="Basic residues" evidence="1">
    <location>
        <begin position="196"/>
        <end position="227"/>
    </location>
</feature>
<dbReference type="Proteomes" id="UP000036987">
    <property type="component" value="Unassembled WGS sequence"/>
</dbReference>
<proteinExistence type="predicted"/>
<comment type="caution">
    <text evidence="2">The sequence shown here is derived from an EMBL/GenBank/DDBJ whole genome shotgun (WGS) entry which is preliminary data.</text>
</comment>
<dbReference type="STRING" id="29655.A0A0K9NVZ8"/>
<accession>A0A0K9NVZ8</accession>
<dbReference type="AlphaFoldDB" id="A0A0K9NVZ8"/>
<dbReference type="EMBL" id="LFYR01001565">
    <property type="protein sequence ID" value="KMZ60823.1"/>
    <property type="molecule type" value="Genomic_DNA"/>
</dbReference>
<organism evidence="2 3">
    <name type="scientific">Zostera marina</name>
    <name type="common">Eelgrass</name>
    <dbReference type="NCBI Taxonomy" id="29655"/>
    <lineage>
        <taxon>Eukaryota</taxon>
        <taxon>Viridiplantae</taxon>
        <taxon>Streptophyta</taxon>
        <taxon>Embryophyta</taxon>
        <taxon>Tracheophyta</taxon>
        <taxon>Spermatophyta</taxon>
        <taxon>Magnoliopsida</taxon>
        <taxon>Liliopsida</taxon>
        <taxon>Zosteraceae</taxon>
        <taxon>Zostera</taxon>
    </lineage>
</organism>
<feature type="region of interest" description="Disordered" evidence="1">
    <location>
        <begin position="1"/>
        <end position="21"/>
    </location>
</feature>